<gene>
    <name evidence="8" type="ORF">CSSPJE1EN1_LOCUS11975</name>
</gene>
<dbReference type="Proteomes" id="UP001497444">
    <property type="component" value="Chromosome 18"/>
</dbReference>
<evidence type="ECO:0000256" key="2">
    <source>
        <dbReference type="ARBA" id="ARBA00023015"/>
    </source>
</evidence>
<reference evidence="8" key="1">
    <citation type="submission" date="2024-02" db="EMBL/GenBank/DDBJ databases">
        <authorList>
            <consortium name="ELIXIR-Norway"/>
            <consortium name="Elixir Norway"/>
        </authorList>
    </citation>
    <scope>NUCLEOTIDE SEQUENCE</scope>
</reference>
<sequence length="188" mass="21664">MDGWMNRTHFSIQKRPAKKKGRKSSREPGRYRGVRRRPWGRYAAEIRDPNTKERKWLGTFDTAEDAAMAYDWAARSMRGSKARTNFVVAQSMDFNRSFLKATAEKLPHEQQKEQRTPPTPPRKSTDQQHFTTTGLLGDVVGDPFAANYYDILSMESLIPFPEQHQYPVDATDCQLLGIWLSSEPPLFL</sequence>
<dbReference type="InterPro" id="IPR001471">
    <property type="entry name" value="AP2/ERF_dom"/>
</dbReference>
<evidence type="ECO:0000259" key="7">
    <source>
        <dbReference type="PROSITE" id="PS51032"/>
    </source>
</evidence>
<evidence type="ECO:0000256" key="4">
    <source>
        <dbReference type="ARBA" id="ARBA00023163"/>
    </source>
</evidence>
<dbReference type="PANTHER" id="PTHR31677:SF254">
    <property type="entry name" value="AP2_ERF DOMAIN-CONTAINING PROTEIN"/>
    <property type="match status" value="1"/>
</dbReference>
<accession>A0ABP0WHZ5</accession>
<name>A0ABP0WHZ5_9BRYO</name>
<dbReference type="Pfam" id="PF00847">
    <property type="entry name" value="AP2"/>
    <property type="match status" value="1"/>
</dbReference>
<feature type="domain" description="AP2/ERF" evidence="7">
    <location>
        <begin position="30"/>
        <end position="87"/>
    </location>
</feature>
<dbReference type="PANTHER" id="PTHR31677">
    <property type="entry name" value="AP2 DOMAIN CLASS TRANSCRIPTION FACTOR"/>
    <property type="match status" value="1"/>
</dbReference>
<dbReference type="InterPro" id="IPR036955">
    <property type="entry name" value="AP2/ERF_dom_sf"/>
</dbReference>
<keyword evidence="2" id="KW-0805">Transcription regulation</keyword>
<protein>
    <recommendedName>
        <fullName evidence="7">AP2/ERF domain-containing protein</fullName>
    </recommendedName>
</protein>
<evidence type="ECO:0000256" key="5">
    <source>
        <dbReference type="ARBA" id="ARBA00023242"/>
    </source>
</evidence>
<keyword evidence="3" id="KW-0238">DNA-binding</keyword>
<dbReference type="PROSITE" id="PS51032">
    <property type="entry name" value="AP2_ERF"/>
    <property type="match status" value="1"/>
</dbReference>
<dbReference type="Gene3D" id="3.30.730.10">
    <property type="entry name" value="AP2/ERF domain"/>
    <property type="match status" value="1"/>
</dbReference>
<evidence type="ECO:0000256" key="3">
    <source>
        <dbReference type="ARBA" id="ARBA00023125"/>
    </source>
</evidence>
<keyword evidence="5" id="KW-0539">Nucleus</keyword>
<evidence type="ECO:0000313" key="8">
    <source>
        <dbReference type="EMBL" id="CAK9266497.1"/>
    </source>
</evidence>
<comment type="subcellular location">
    <subcellularLocation>
        <location evidence="1">Nucleus</location>
    </subcellularLocation>
</comment>
<dbReference type="SMART" id="SM00380">
    <property type="entry name" value="AP2"/>
    <property type="match status" value="1"/>
</dbReference>
<dbReference type="SUPFAM" id="SSF54171">
    <property type="entry name" value="DNA-binding domain"/>
    <property type="match status" value="1"/>
</dbReference>
<evidence type="ECO:0000256" key="6">
    <source>
        <dbReference type="SAM" id="MobiDB-lite"/>
    </source>
</evidence>
<feature type="compositionally biased region" description="Basic and acidic residues" evidence="6">
    <location>
        <begin position="104"/>
        <end position="115"/>
    </location>
</feature>
<dbReference type="CDD" id="cd00018">
    <property type="entry name" value="AP2"/>
    <property type="match status" value="1"/>
</dbReference>
<proteinExistence type="predicted"/>
<dbReference type="InterPro" id="IPR016177">
    <property type="entry name" value="DNA-bd_dom_sf"/>
</dbReference>
<dbReference type="EMBL" id="OZ020113">
    <property type="protein sequence ID" value="CAK9266497.1"/>
    <property type="molecule type" value="Genomic_DNA"/>
</dbReference>
<keyword evidence="4" id="KW-0804">Transcription</keyword>
<keyword evidence="9" id="KW-1185">Reference proteome</keyword>
<dbReference type="PRINTS" id="PR00367">
    <property type="entry name" value="ETHRSPELEMNT"/>
</dbReference>
<feature type="region of interest" description="Disordered" evidence="6">
    <location>
        <begin position="1"/>
        <end position="36"/>
    </location>
</feature>
<evidence type="ECO:0000256" key="1">
    <source>
        <dbReference type="ARBA" id="ARBA00004123"/>
    </source>
</evidence>
<organism evidence="8 9">
    <name type="scientific">Sphagnum jensenii</name>
    <dbReference type="NCBI Taxonomy" id="128206"/>
    <lineage>
        <taxon>Eukaryota</taxon>
        <taxon>Viridiplantae</taxon>
        <taxon>Streptophyta</taxon>
        <taxon>Embryophyta</taxon>
        <taxon>Bryophyta</taxon>
        <taxon>Sphagnophytina</taxon>
        <taxon>Sphagnopsida</taxon>
        <taxon>Sphagnales</taxon>
        <taxon>Sphagnaceae</taxon>
        <taxon>Sphagnum</taxon>
    </lineage>
</organism>
<feature type="region of interest" description="Disordered" evidence="6">
    <location>
        <begin position="104"/>
        <end position="128"/>
    </location>
</feature>
<evidence type="ECO:0000313" key="9">
    <source>
        <dbReference type="Proteomes" id="UP001497444"/>
    </source>
</evidence>